<evidence type="ECO:0000313" key="5">
    <source>
        <dbReference type="Proteomes" id="UP000195402"/>
    </source>
</evidence>
<evidence type="ECO:0000313" key="4">
    <source>
        <dbReference type="EMBL" id="OVA02529.1"/>
    </source>
</evidence>
<evidence type="ECO:0000256" key="2">
    <source>
        <dbReference type="ARBA" id="ARBA00023163"/>
    </source>
</evidence>
<keyword evidence="1" id="KW-0805">Transcription regulation</keyword>
<protein>
    <submittedName>
        <fullName evidence="4">Transcription factor GRAS</fullName>
    </submittedName>
</protein>
<dbReference type="PROSITE" id="PS50985">
    <property type="entry name" value="GRAS"/>
    <property type="match status" value="1"/>
</dbReference>
<sequence length="587" mass="66828">MNAVFSCEPCDFNGVQDVYGPIQNYGREERVNRGEQPHFFGIEEWEDINHLCPDYRFDQENPLEAEVLLPKYQELFSDFSMLDDFQLNMETPPIQSPQESTVLHSVLTEISDFVEHNDNPCPISLTSLELLNNYTKKLKRLKGERLNELHNENTSSTVHDGGRLSTEEVIRVAGARLIQFSSKKDDDLTVLMNRFGYSLSSLTNEEIRDVELAQLLLASAESVSNKQFDLASKLLTQCDYLSSCAGNPVQRVVYYFAEGLRERIDRETGRIPSKISREKGNQQLDIEEAMMTPNPELLACHKTLPFSQVLQLSGMQAIVDNVASASKVHLIDLGIRIGMQGTVLMQALASRHQCPIELLKITAVGTSRQKIEETGKRLESFAEAMNFPFKFKVVIISDMKVLKEELFDTEADEAVAVYSPLLLRTMVTRPDRLENLMRVIRNLNPCIMVITEVEGNHNSPSFVNRFIEALFSYSAFFDCLEACMDDRNNQNRITIERLYYGQAIRNMVAMEGEERTFRHVGIATWRAFFTRFGMVETELSQASLYQANLILKQVACWSSCTLDMNGKCLLVGWRGTPMHSVSAWKFH</sequence>
<keyword evidence="5" id="KW-1185">Reference proteome</keyword>
<proteinExistence type="inferred from homology"/>
<comment type="caution">
    <text evidence="4">The sequence shown here is derived from an EMBL/GenBank/DDBJ whole genome shotgun (WGS) entry which is preliminary data.</text>
</comment>
<dbReference type="Pfam" id="PF03514">
    <property type="entry name" value="GRAS"/>
    <property type="match status" value="1"/>
</dbReference>
<feature type="region of interest" description="PFYRE" evidence="3">
    <location>
        <begin position="415"/>
        <end position="506"/>
    </location>
</feature>
<dbReference type="InParanoid" id="A0A200PWC4"/>
<dbReference type="EMBL" id="MVGT01003949">
    <property type="protein sequence ID" value="OVA02529.1"/>
    <property type="molecule type" value="Genomic_DNA"/>
</dbReference>
<dbReference type="InterPro" id="IPR005202">
    <property type="entry name" value="TF_GRAS"/>
</dbReference>
<comment type="caution">
    <text evidence="3">Lacks conserved residue(s) required for the propagation of feature annotation.</text>
</comment>
<accession>A0A200PWC4</accession>
<feature type="region of interest" description="SAW" evidence="3">
    <location>
        <begin position="509"/>
        <end position="585"/>
    </location>
</feature>
<evidence type="ECO:0000256" key="1">
    <source>
        <dbReference type="ARBA" id="ARBA00023015"/>
    </source>
</evidence>
<dbReference type="PANTHER" id="PTHR31636">
    <property type="entry name" value="OSJNBA0084A10.13 PROTEIN-RELATED"/>
    <property type="match status" value="1"/>
</dbReference>
<feature type="region of interest" description="Leucine repeat II (LRII)" evidence="3">
    <location>
        <begin position="373"/>
        <end position="405"/>
    </location>
</feature>
<evidence type="ECO:0000256" key="3">
    <source>
        <dbReference type="PROSITE-ProRule" id="PRU01191"/>
    </source>
</evidence>
<organism evidence="4 5">
    <name type="scientific">Macleaya cordata</name>
    <name type="common">Five-seeded plume-poppy</name>
    <name type="synonym">Bocconia cordata</name>
    <dbReference type="NCBI Taxonomy" id="56857"/>
    <lineage>
        <taxon>Eukaryota</taxon>
        <taxon>Viridiplantae</taxon>
        <taxon>Streptophyta</taxon>
        <taxon>Embryophyta</taxon>
        <taxon>Tracheophyta</taxon>
        <taxon>Spermatophyta</taxon>
        <taxon>Magnoliopsida</taxon>
        <taxon>Ranunculales</taxon>
        <taxon>Papaveraceae</taxon>
        <taxon>Papaveroideae</taxon>
        <taxon>Macleaya</taxon>
    </lineage>
</organism>
<dbReference type="OMA" id="SRCKNTE"/>
<reference evidence="4 5" key="1">
    <citation type="journal article" date="2017" name="Mol. Plant">
        <title>The Genome of Medicinal Plant Macleaya cordata Provides New Insights into Benzylisoquinoline Alkaloids Metabolism.</title>
        <authorList>
            <person name="Liu X."/>
            <person name="Liu Y."/>
            <person name="Huang P."/>
            <person name="Ma Y."/>
            <person name="Qing Z."/>
            <person name="Tang Q."/>
            <person name="Cao H."/>
            <person name="Cheng P."/>
            <person name="Zheng Y."/>
            <person name="Yuan Z."/>
            <person name="Zhou Y."/>
            <person name="Liu J."/>
            <person name="Tang Z."/>
            <person name="Zhuo Y."/>
            <person name="Zhang Y."/>
            <person name="Yu L."/>
            <person name="Huang J."/>
            <person name="Yang P."/>
            <person name="Peng Q."/>
            <person name="Zhang J."/>
            <person name="Jiang W."/>
            <person name="Zhang Z."/>
            <person name="Lin K."/>
            <person name="Ro D.K."/>
            <person name="Chen X."/>
            <person name="Xiong X."/>
            <person name="Shang Y."/>
            <person name="Huang S."/>
            <person name="Zeng J."/>
        </authorList>
    </citation>
    <scope>NUCLEOTIDE SEQUENCE [LARGE SCALE GENOMIC DNA]</scope>
    <source>
        <strain evidence="5">cv. BLH2017</strain>
        <tissue evidence="4">Root</tissue>
    </source>
</reference>
<dbReference type="OrthoDB" id="770224at2759"/>
<keyword evidence="2" id="KW-0804">Transcription</keyword>
<dbReference type="AlphaFoldDB" id="A0A200PWC4"/>
<dbReference type="Proteomes" id="UP000195402">
    <property type="component" value="Unassembled WGS sequence"/>
</dbReference>
<gene>
    <name evidence="4" type="ORF">BVC80_9091g30</name>
</gene>
<comment type="similarity">
    <text evidence="3">Belongs to the GRAS family.</text>
</comment>
<dbReference type="STRING" id="56857.A0A200PWC4"/>
<name>A0A200PWC4_MACCD</name>